<gene>
    <name evidence="2" type="ORF">TVY486_1107840</name>
</gene>
<dbReference type="EMBL" id="HE573027">
    <property type="protein sequence ID" value="CCC53300.1"/>
    <property type="molecule type" value="Genomic_DNA"/>
</dbReference>
<dbReference type="PROSITE" id="PS51257">
    <property type="entry name" value="PROKAR_LIPOPROTEIN"/>
    <property type="match status" value="1"/>
</dbReference>
<organism evidence="2">
    <name type="scientific">Trypanosoma vivax (strain Y486)</name>
    <dbReference type="NCBI Taxonomy" id="1055687"/>
    <lineage>
        <taxon>Eukaryota</taxon>
        <taxon>Discoba</taxon>
        <taxon>Euglenozoa</taxon>
        <taxon>Kinetoplastea</taxon>
        <taxon>Metakinetoplastina</taxon>
        <taxon>Trypanosomatida</taxon>
        <taxon>Trypanosomatidae</taxon>
        <taxon>Trypanosoma</taxon>
        <taxon>Duttonella</taxon>
    </lineage>
</organism>
<evidence type="ECO:0000256" key="1">
    <source>
        <dbReference type="SAM" id="Phobius"/>
    </source>
</evidence>
<feature type="transmembrane region" description="Helical" evidence="1">
    <location>
        <begin position="91"/>
        <end position="116"/>
    </location>
</feature>
<accession>G0UBV2</accession>
<name>G0UBV2_TRYVY</name>
<proteinExistence type="predicted"/>
<reference evidence="2" key="1">
    <citation type="journal article" date="2012" name="Proc. Natl. Acad. Sci. U.S.A.">
        <title>Antigenic diversity is generated by distinct evolutionary mechanisms in African trypanosome species.</title>
        <authorList>
            <person name="Jackson A.P."/>
            <person name="Berry A."/>
            <person name="Aslett M."/>
            <person name="Allison H.C."/>
            <person name="Burton P."/>
            <person name="Vavrova-Anderson J."/>
            <person name="Brown R."/>
            <person name="Browne H."/>
            <person name="Corton N."/>
            <person name="Hauser H."/>
            <person name="Gamble J."/>
            <person name="Gilderthorp R."/>
            <person name="Marcello L."/>
            <person name="McQuillan J."/>
            <person name="Otto T.D."/>
            <person name="Quail M.A."/>
            <person name="Sanders M.J."/>
            <person name="van Tonder A."/>
            <person name="Ginger M.L."/>
            <person name="Field M.C."/>
            <person name="Barry J.D."/>
            <person name="Hertz-Fowler C."/>
            <person name="Berriman M."/>
        </authorList>
    </citation>
    <scope>NUCLEOTIDE SEQUENCE</scope>
    <source>
        <strain evidence="2">Y486</strain>
    </source>
</reference>
<evidence type="ECO:0000313" key="2">
    <source>
        <dbReference type="EMBL" id="CCC53300.1"/>
    </source>
</evidence>
<sequence length="117" mass="13559">METMKKEKRRKKKHQQNLMNSVFIVFWFVSCLLFVLTSPTSMSLSLTHTPFLLLLFKMLDSTLIFHSSGPRVPNDTLRGRVSIWHRSRLELLARIALVCFMCITYSCYSLEAIASIS</sequence>
<keyword evidence="1" id="KW-0472">Membrane</keyword>
<dbReference type="VEuPathDB" id="TriTrypDB:TvY486_1107840"/>
<feature type="transmembrane region" description="Helical" evidence="1">
    <location>
        <begin position="21"/>
        <end position="39"/>
    </location>
</feature>
<dbReference type="AlphaFoldDB" id="G0UBV2"/>
<keyword evidence="1" id="KW-1133">Transmembrane helix</keyword>
<protein>
    <submittedName>
        <fullName evidence="2">Uncharacterized protein</fullName>
    </submittedName>
</protein>
<keyword evidence="1" id="KW-0812">Transmembrane</keyword>